<dbReference type="Proteomes" id="UP000192660">
    <property type="component" value="Unassembled WGS sequence"/>
</dbReference>
<sequence>MLSRALAIWQQALQQAGTWTAIVWTAAFSLLLFLVLVLIGAGGIFALITHPVFMNNSPALSYNMARFAGSFLIIDLILLAAGPFLTAAIYGLYGQAVRGKRVSWETFWIMGRRLYGRGWGFILYMILYFLALMIFAGIFVMLLHRIGVIVVLVGLVLSMPWVLRMTGGLFVDQLPWSQSFAASFRSAHYGSLLLGIILTGIVYIFVMGLVFFIIHSLGFVGGILMFVIDLVLSVAGPVWILSLYMADQS</sequence>
<evidence type="ECO:0000313" key="2">
    <source>
        <dbReference type="EMBL" id="SMC03788.1"/>
    </source>
</evidence>
<feature type="transmembrane region" description="Helical" evidence="1">
    <location>
        <begin position="146"/>
        <end position="171"/>
    </location>
</feature>
<dbReference type="AlphaFoldDB" id="A0A1W1WBU4"/>
<keyword evidence="3" id="KW-1185">Reference proteome</keyword>
<dbReference type="EMBL" id="FWWY01000001">
    <property type="protein sequence ID" value="SMC03788.1"/>
    <property type="molecule type" value="Genomic_DNA"/>
</dbReference>
<evidence type="ECO:0000256" key="1">
    <source>
        <dbReference type="SAM" id="Phobius"/>
    </source>
</evidence>
<dbReference type="OrthoDB" id="9929855at2"/>
<organism evidence="2 3">
    <name type="scientific">Sulfobacillus thermosulfidooxidans (strain DSM 9293 / VKM B-1269 / AT-1)</name>
    <dbReference type="NCBI Taxonomy" id="929705"/>
    <lineage>
        <taxon>Bacteria</taxon>
        <taxon>Bacillati</taxon>
        <taxon>Bacillota</taxon>
        <taxon>Clostridia</taxon>
        <taxon>Eubacteriales</taxon>
        <taxon>Clostridiales Family XVII. Incertae Sedis</taxon>
        <taxon>Sulfobacillus</taxon>
    </lineage>
</organism>
<proteinExistence type="predicted"/>
<dbReference type="RefSeq" id="WP_084661036.1">
    <property type="nucleotide sequence ID" value="NZ_FWWY01000001.1"/>
</dbReference>
<evidence type="ECO:0000313" key="3">
    <source>
        <dbReference type="Proteomes" id="UP000192660"/>
    </source>
</evidence>
<feature type="transmembrane region" description="Helical" evidence="1">
    <location>
        <begin position="220"/>
        <end position="246"/>
    </location>
</feature>
<feature type="transmembrane region" description="Helical" evidence="1">
    <location>
        <begin position="192"/>
        <end position="214"/>
    </location>
</feature>
<feature type="transmembrane region" description="Helical" evidence="1">
    <location>
        <begin position="68"/>
        <end position="93"/>
    </location>
</feature>
<feature type="transmembrane region" description="Helical" evidence="1">
    <location>
        <begin position="114"/>
        <end position="140"/>
    </location>
</feature>
<feature type="transmembrane region" description="Helical" evidence="1">
    <location>
        <begin position="21"/>
        <end position="48"/>
    </location>
</feature>
<keyword evidence="1" id="KW-1133">Transmembrane helix</keyword>
<name>A0A1W1WBU4_SULTA</name>
<accession>A0A1W1WBU4</accession>
<evidence type="ECO:0008006" key="4">
    <source>
        <dbReference type="Google" id="ProtNLM"/>
    </source>
</evidence>
<keyword evidence="1" id="KW-0812">Transmembrane</keyword>
<reference evidence="3" key="1">
    <citation type="submission" date="2017-04" db="EMBL/GenBank/DDBJ databases">
        <authorList>
            <person name="Varghese N."/>
            <person name="Submissions S."/>
        </authorList>
    </citation>
    <scope>NUCLEOTIDE SEQUENCE [LARGE SCALE GENOMIC DNA]</scope>
    <source>
        <strain evidence="3">DSM 9293</strain>
    </source>
</reference>
<gene>
    <name evidence="2" type="ORF">SAMN00768000_1270</name>
</gene>
<protein>
    <recommendedName>
        <fullName evidence="4">Glycerophosphoryl diester phosphodiesterase membrane domain-containing protein</fullName>
    </recommendedName>
</protein>
<keyword evidence="1" id="KW-0472">Membrane</keyword>